<dbReference type="InterPro" id="IPR000160">
    <property type="entry name" value="GGDEF_dom"/>
</dbReference>
<name>A0ABT3JYG6_9XANT</name>
<evidence type="ECO:0000313" key="5">
    <source>
        <dbReference type="EMBL" id="MCW4473531.1"/>
    </source>
</evidence>
<gene>
    <name evidence="5" type="ORF">OK345_13580</name>
</gene>
<reference evidence="5 6" key="1">
    <citation type="submission" date="2022-10" db="EMBL/GenBank/DDBJ databases">
        <title>Xanthomonas sp. H13-6.</title>
        <authorList>
            <person name="Liu X."/>
            <person name="Deng Z."/>
            <person name="Jiang Y."/>
            <person name="Yu T."/>
            <person name="Ai J."/>
        </authorList>
    </citation>
    <scope>NUCLEOTIDE SEQUENCE [LARGE SCALE GENOMIC DNA]</scope>
    <source>
        <strain evidence="5 6">H13-6</strain>
    </source>
</reference>
<evidence type="ECO:0000256" key="2">
    <source>
        <dbReference type="ARBA" id="ARBA00034247"/>
    </source>
</evidence>
<keyword evidence="3" id="KW-0472">Membrane</keyword>
<evidence type="ECO:0000256" key="3">
    <source>
        <dbReference type="SAM" id="Phobius"/>
    </source>
</evidence>
<proteinExistence type="predicted"/>
<feature type="transmembrane region" description="Helical" evidence="3">
    <location>
        <begin position="114"/>
        <end position="130"/>
    </location>
</feature>
<dbReference type="Proteomes" id="UP001209922">
    <property type="component" value="Unassembled WGS sequence"/>
</dbReference>
<feature type="transmembrane region" description="Helical" evidence="3">
    <location>
        <begin position="39"/>
        <end position="58"/>
    </location>
</feature>
<dbReference type="PANTHER" id="PTHR45138">
    <property type="entry name" value="REGULATORY COMPONENTS OF SENSORY TRANSDUCTION SYSTEM"/>
    <property type="match status" value="1"/>
</dbReference>
<organism evidence="5 6">
    <name type="scientific">Xanthomonas chitinilytica</name>
    <dbReference type="NCBI Taxonomy" id="2989819"/>
    <lineage>
        <taxon>Bacteria</taxon>
        <taxon>Pseudomonadati</taxon>
        <taxon>Pseudomonadota</taxon>
        <taxon>Gammaproteobacteria</taxon>
        <taxon>Lysobacterales</taxon>
        <taxon>Lysobacteraceae</taxon>
        <taxon>Xanthomonas</taxon>
    </lineage>
</organism>
<dbReference type="CDD" id="cd01949">
    <property type="entry name" value="GGDEF"/>
    <property type="match status" value="1"/>
</dbReference>
<comment type="catalytic activity">
    <reaction evidence="2">
        <text>2 GTP = 3',3'-c-di-GMP + 2 diphosphate</text>
        <dbReference type="Rhea" id="RHEA:24898"/>
        <dbReference type="ChEBI" id="CHEBI:33019"/>
        <dbReference type="ChEBI" id="CHEBI:37565"/>
        <dbReference type="ChEBI" id="CHEBI:58805"/>
        <dbReference type="EC" id="2.7.7.65"/>
    </reaction>
</comment>
<feature type="transmembrane region" description="Helical" evidence="3">
    <location>
        <begin position="12"/>
        <end position="33"/>
    </location>
</feature>
<protein>
    <recommendedName>
        <fullName evidence="1">diguanylate cyclase</fullName>
        <ecNumber evidence="1">2.7.7.65</ecNumber>
    </recommendedName>
</protein>
<dbReference type="PANTHER" id="PTHR45138:SF9">
    <property type="entry name" value="DIGUANYLATE CYCLASE DGCM-RELATED"/>
    <property type="match status" value="1"/>
</dbReference>
<accession>A0ABT3JYG6</accession>
<evidence type="ECO:0000256" key="1">
    <source>
        <dbReference type="ARBA" id="ARBA00012528"/>
    </source>
</evidence>
<dbReference type="PROSITE" id="PS50887">
    <property type="entry name" value="GGDEF"/>
    <property type="match status" value="1"/>
</dbReference>
<dbReference type="SMART" id="SM00267">
    <property type="entry name" value="GGDEF"/>
    <property type="match status" value="1"/>
</dbReference>
<dbReference type="InterPro" id="IPR029787">
    <property type="entry name" value="Nucleotide_cyclase"/>
</dbReference>
<dbReference type="EMBL" id="JAPCHY010000011">
    <property type="protein sequence ID" value="MCW4473531.1"/>
    <property type="molecule type" value="Genomic_DNA"/>
</dbReference>
<dbReference type="InterPro" id="IPR043128">
    <property type="entry name" value="Rev_trsase/Diguanyl_cyclase"/>
</dbReference>
<dbReference type="SUPFAM" id="SSF55073">
    <property type="entry name" value="Nucleotide cyclase"/>
    <property type="match status" value="1"/>
</dbReference>
<comment type="caution">
    <text evidence="5">The sequence shown here is derived from an EMBL/GenBank/DDBJ whole genome shotgun (WGS) entry which is preliminary data.</text>
</comment>
<feature type="transmembrane region" description="Helical" evidence="3">
    <location>
        <begin position="136"/>
        <end position="153"/>
    </location>
</feature>
<dbReference type="RefSeq" id="WP_265128512.1">
    <property type="nucleotide sequence ID" value="NZ_JAPCHY010000011.1"/>
</dbReference>
<keyword evidence="3" id="KW-1133">Transmembrane helix</keyword>
<dbReference type="NCBIfam" id="TIGR00254">
    <property type="entry name" value="GGDEF"/>
    <property type="match status" value="1"/>
</dbReference>
<keyword evidence="3" id="KW-0812">Transmembrane</keyword>
<evidence type="ECO:0000313" key="6">
    <source>
        <dbReference type="Proteomes" id="UP001209922"/>
    </source>
</evidence>
<feature type="domain" description="GGDEF" evidence="4">
    <location>
        <begin position="197"/>
        <end position="326"/>
    </location>
</feature>
<dbReference type="Pfam" id="PF00990">
    <property type="entry name" value="GGDEF"/>
    <property type="match status" value="1"/>
</dbReference>
<dbReference type="InterPro" id="IPR050469">
    <property type="entry name" value="Diguanylate_Cyclase"/>
</dbReference>
<evidence type="ECO:0000259" key="4">
    <source>
        <dbReference type="PROSITE" id="PS50887"/>
    </source>
</evidence>
<sequence length="328" mass="35886">MPLTSHEPRSVPLRTIAPVTAIALAVFAAWRWWGAGDATGALLAVLCALPAIASVLLLEYYRRHLPMAGLLLCAANALGSLLAAWRLGSDGLAWSYLALMANFFIVRSGVAIPANLLLALGLLAMPGLLLGEPPRVSAILVIVLILGFGHRFFTRLQDDRTHMEALASLDALTGLPNRRLLEDTLTRLIADPRSRRRQHALIVLDIDRFKEVNDLYGHRAGDIALSDLATILRFELRGQDQVFRFGGEEFVVLVHAPTRDALEGVTERLRKAVYQSLRGPGGRITVSLGGAMYTGEPHWQDWFSRADTALYLAKGAGHNNYVIADDLD</sequence>
<dbReference type="EC" id="2.7.7.65" evidence="1"/>
<feature type="transmembrane region" description="Helical" evidence="3">
    <location>
        <begin position="65"/>
        <end position="85"/>
    </location>
</feature>
<keyword evidence="6" id="KW-1185">Reference proteome</keyword>
<dbReference type="Gene3D" id="3.30.70.270">
    <property type="match status" value="1"/>
</dbReference>